<feature type="domain" description="MYND-type" evidence="6">
    <location>
        <begin position="51"/>
        <end position="93"/>
    </location>
</feature>
<keyword evidence="1" id="KW-0479">Metal-binding</keyword>
<dbReference type="InterPro" id="IPR050869">
    <property type="entry name" value="H3K4_H4K5_MeTrfase"/>
</dbReference>
<keyword evidence="8" id="KW-1185">Reference proteome</keyword>
<evidence type="ECO:0000313" key="7">
    <source>
        <dbReference type="EMBL" id="KAJ3208154.1"/>
    </source>
</evidence>
<dbReference type="PROSITE" id="PS50280">
    <property type="entry name" value="SET"/>
    <property type="match status" value="1"/>
</dbReference>
<name>A0AAD5TXL8_9FUNG</name>
<dbReference type="Gene3D" id="6.10.140.2220">
    <property type="match status" value="1"/>
</dbReference>
<accession>A0AAD5TXL8</accession>
<evidence type="ECO:0000256" key="1">
    <source>
        <dbReference type="ARBA" id="ARBA00022723"/>
    </source>
</evidence>
<reference evidence="7" key="1">
    <citation type="submission" date="2020-05" db="EMBL/GenBank/DDBJ databases">
        <title>Phylogenomic resolution of chytrid fungi.</title>
        <authorList>
            <person name="Stajich J.E."/>
            <person name="Amses K."/>
            <person name="Simmons R."/>
            <person name="Seto K."/>
            <person name="Myers J."/>
            <person name="Bonds A."/>
            <person name="Quandt C.A."/>
            <person name="Barry K."/>
            <person name="Liu P."/>
            <person name="Grigoriev I."/>
            <person name="Longcore J.E."/>
            <person name="James T.Y."/>
        </authorList>
    </citation>
    <scope>NUCLEOTIDE SEQUENCE</scope>
    <source>
        <strain evidence="7">JEL0476</strain>
    </source>
</reference>
<dbReference type="InterPro" id="IPR046341">
    <property type="entry name" value="SET_dom_sf"/>
</dbReference>
<dbReference type="CDD" id="cd20071">
    <property type="entry name" value="SET_SMYD"/>
    <property type="match status" value="1"/>
</dbReference>
<organism evidence="7 8">
    <name type="scientific">Clydaea vesicula</name>
    <dbReference type="NCBI Taxonomy" id="447962"/>
    <lineage>
        <taxon>Eukaryota</taxon>
        <taxon>Fungi</taxon>
        <taxon>Fungi incertae sedis</taxon>
        <taxon>Chytridiomycota</taxon>
        <taxon>Chytridiomycota incertae sedis</taxon>
        <taxon>Chytridiomycetes</taxon>
        <taxon>Lobulomycetales</taxon>
        <taxon>Lobulomycetaceae</taxon>
        <taxon>Clydaea</taxon>
    </lineage>
</organism>
<dbReference type="Proteomes" id="UP001211065">
    <property type="component" value="Unassembled WGS sequence"/>
</dbReference>
<dbReference type="Pfam" id="PF00856">
    <property type="entry name" value="SET"/>
    <property type="match status" value="1"/>
</dbReference>
<sequence length="370" mass="42993">MNTFEQFLKIKSDKVFGRYFTATKHIKKGEIIKTELSYTAIPDSYATKKVCTNCLNFFDPHCSVFKCVSCDNVKYCSEACQEMDMKKFHNLECCYLNKLITEDTPLGYTLDYQWLLIRTLIRYLTNDEEKGNYLSSTFKDVNLMCSNCECFDSEKLLEFRNIALSIKTFLDANTELKEKLKIHLMFYQFKKEESATIEKVFGKAYNEEANETDFKILSFLFILICKEECNSFGLYSFKLEGNKSPRQPFGLALFPLSVFFNHSCYPNVGYVTRNKSIIFYALMDINEGEMACISYVGIKDSLSKQERKENLKKNFFFNCECKKCSNEGGNMVEKITCHFDNACFGWMVPTKLVKDAKFNENEFVCEACLN</sequence>
<feature type="domain" description="SET" evidence="5">
    <location>
        <begin position="6"/>
        <end position="296"/>
    </location>
</feature>
<keyword evidence="3" id="KW-0862">Zinc</keyword>
<gene>
    <name evidence="7" type="ORF">HK099_000109</name>
</gene>
<dbReference type="InterPro" id="IPR001214">
    <property type="entry name" value="SET_dom"/>
</dbReference>
<dbReference type="EMBL" id="JADGJW010001009">
    <property type="protein sequence ID" value="KAJ3208154.1"/>
    <property type="molecule type" value="Genomic_DNA"/>
</dbReference>
<dbReference type="Pfam" id="PF01753">
    <property type="entry name" value="zf-MYND"/>
    <property type="match status" value="1"/>
</dbReference>
<evidence type="ECO:0000256" key="2">
    <source>
        <dbReference type="ARBA" id="ARBA00022771"/>
    </source>
</evidence>
<dbReference type="SUPFAM" id="SSF82199">
    <property type="entry name" value="SET domain"/>
    <property type="match status" value="1"/>
</dbReference>
<dbReference type="InterPro" id="IPR002893">
    <property type="entry name" value="Znf_MYND"/>
</dbReference>
<dbReference type="SUPFAM" id="SSF144232">
    <property type="entry name" value="HIT/MYND zinc finger-like"/>
    <property type="match status" value="1"/>
</dbReference>
<evidence type="ECO:0000259" key="5">
    <source>
        <dbReference type="PROSITE" id="PS50280"/>
    </source>
</evidence>
<dbReference type="PROSITE" id="PS50865">
    <property type="entry name" value="ZF_MYND_2"/>
    <property type="match status" value="1"/>
</dbReference>
<dbReference type="GO" id="GO:0008270">
    <property type="term" value="F:zinc ion binding"/>
    <property type="evidence" value="ECO:0007669"/>
    <property type="project" value="UniProtKB-KW"/>
</dbReference>
<evidence type="ECO:0000256" key="3">
    <source>
        <dbReference type="ARBA" id="ARBA00022833"/>
    </source>
</evidence>
<evidence type="ECO:0000259" key="6">
    <source>
        <dbReference type="PROSITE" id="PS50865"/>
    </source>
</evidence>
<dbReference type="Gene3D" id="2.170.270.10">
    <property type="entry name" value="SET domain"/>
    <property type="match status" value="1"/>
</dbReference>
<evidence type="ECO:0000256" key="4">
    <source>
        <dbReference type="PROSITE-ProRule" id="PRU00134"/>
    </source>
</evidence>
<dbReference type="PANTHER" id="PTHR12197:SF292">
    <property type="entry name" value="SET DOMAIN-CONTAINING PROTEIN"/>
    <property type="match status" value="1"/>
</dbReference>
<protein>
    <submittedName>
        <fullName evidence="7">Uncharacterized protein</fullName>
    </submittedName>
</protein>
<comment type="caution">
    <text evidence="7">The sequence shown here is derived from an EMBL/GenBank/DDBJ whole genome shotgun (WGS) entry which is preliminary data.</text>
</comment>
<proteinExistence type="predicted"/>
<dbReference type="PANTHER" id="PTHR12197">
    <property type="entry name" value="HISTONE-LYSINE N-METHYLTRANSFERASE SMYD"/>
    <property type="match status" value="1"/>
</dbReference>
<dbReference type="AlphaFoldDB" id="A0AAD5TXL8"/>
<evidence type="ECO:0000313" key="8">
    <source>
        <dbReference type="Proteomes" id="UP001211065"/>
    </source>
</evidence>
<keyword evidence="2 4" id="KW-0863">Zinc-finger</keyword>